<evidence type="ECO:0000256" key="4">
    <source>
        <dbReference type="RuleBase" id="RU003540"/>
    </source>
</evidence>
<sequence length="314" mass="35346">MSTISVPPIVNVEEDCQELNQAFRGLGCDAKKVIAILGHRTQVQRLAIADAYYQQFGEDLHERLKSELHGHFEKAMLLWMMDATKRDTQLLIESAKGIGANDTAFLGILCSRTPSQILCIKQTYFKTYSKSLESHIEGETTGDYRKLLLALVRGDRSESVNLDQQLAETDAHELYRAGASRLGANEDTFIHVLTSRSAVQLSTTLQFYLRTFGHDLEKVIKKETAGNFQTALLTVMECTCYPAQFFAKELYQSMKGLGTDDYTLIRVVVTRAETDMQYIKTEFSSIYKKTLEQMISGDTSGNYRLFLLTLVGGE</sequence>
<dbReference type="InterPro" id="IPR001464">
    <property type="entry name" value="Annexin"/>
</dbReference>
<dbReference type="Proteomes" id="UP001497512">
    <property type="component" value="Chromosome 15"/>
</dbReference>
<evidence type="ECO:0000256" key="1">
    <source>
        <dbReference type="ARBA" id="ARBA00007831"/>
    </source>
</evidence>
<dbReference type="SUPFAM" id="SSF47874">
    <property type="entry name" value="Annexin"/>
    <property type="match status" value="1"/>
</dbReference>
<keyword evidence="6" id="KW-1185">Reference proteome</keyword>
<dbReference type="InterPro" id="IPR018252">
    <property type="entry name" value="Annexin_repeat_CS"/>
</dbReference>
<dbReference type="PANTHER" id="PTHR10502:SF102">
    <property type="entry name" value="ANNEXIN B11"/>
    <property type="match status" value="1"/>
</dbReference>
<dbReference type="Gene3D" id="1.10.220.10">
    <property type="entry name" value="Annexin"/>
    <property type="match status" value="4"/>
</dbReference>
<dbReference type="PANTHER" id="PTHR10502">
    <property type="entry name" value="ANNEXIN"/>
    <property type="match status" value="1"/>
</dbReference>
<comment type="domain">
    <text evidence="4">A pair of annexin repeats may form one binding site for calcium and phospholipid.</text>
</comment>
<protein>
    <recommendedName>
        <fullName evidence="4">Annexin</fullName>
    </recommendedName>
</protein>
<reference evidence="5" key="1">
    <citation type="submission" date="2024-02" db="EMBL/GenBank/DDBJ databases">
        <authorList>
            <consortium name="ELIXIR-Norway"/>
            <consortium name="Elixir Norway"/>
        </authorList>
    </citation>
    <scope>NUCLEOTIDE SEQUENCE</scope>
</reference>
<organism evidence="5 6">
    <name type="scientific">Sphagnum troendelagicum</name>
    <dbReference type="NCBI Taxonomy" id="128251"/>
    <lineage>
        <taxon>Eukaryota</taxon>
        <taxon>Viridiplantae</taxon>
        <taxon>Streptophyta</taxon>
        <taxon>Embryophyta</taxon>
        <taxon>Bryophyta</taxon>
        <taxon>Sphagnophytina</taxon>
        <taxon>Sphagnopsida</taxon>
        <taxon>Sphagnales</taxon>
        <taxon>Sphagnaceae</taxon>
        <taxon>Sphagnum</taxon>
    </lineage>
</organism>
<dbReference type="SMART" id="SM00335">
    <property type="entry name" value="ANX"/>
    <property type="match status" value="4"/>
</dbReference>
<evidence type="ECO:0000313" key="6">
    <source>
        <dbReference type="Proteomes" id="UP001497512"/>
    </source>
</evidence>
<dbReference type="EMBL" id="OZ019907">
    <property type="protein sequence ID" value="CAK9206201.1"/>
    <property type="molecule type" value="Genomic_DNA"/>
</dbReference>
<dbReference type="PROSITE" id="PS00223">
    <property type="entry name" value="ANNEXIN_1"/>
    <property type="match status" value="1"/>
</dbReference>
<keyword evidence="4" id="KW-0106">Calcium</keyword>
<keyword evidence="3 4" id="KW-0041">Annexin</keyword>
<dbReference type="PRINTS" id="PR00196">
    <property type="entry name" value="ANNEXIN"/>
</dbReference>
<name>A0ABP0TVL2_9BRYO</name>
<accession>A0ABP0TVL2</accession>
<dbReference type="PROSITE" id="PS51897">
    <property type="entry name" value="ANNEXIN_2"/>
    <property type="match status" value="4"/>
</dbReference>
<evidence type="ECO:0000256" key="3">
    <source>
        <dbReference type="ARBA" id="ARBA00023216"/>
    </source>
</evidence>
<evidence type="ECO:0000256" key="2">
    <source>
        <dbReference type="ARBA" id="ARBA00022737"/>
    </source>
</evidence>
<evidence type="ECO:0000313" key="5">
    <source>
        <dbReference type="EMBL" id="CAK9206201.1"/>
    </source>
</evidence>
<dbReference type="InterPro" id="IPR018502">
    <property type="entry name" value="Annexin_repeat"/>
</dbReference>
<keyword evidence="2 4" id="KW-0677">Repeat</keyword>
<gene>
    <name evidence="5" type="ORF">CSSPTR1EN2_LOCUS8230</name>
</gene>
<dbReference type="Pfam" id="PF00191">
    <property type="entry name" value="Annexin"/>
    <property type="match status" value="4"/>
</dbReference>
<keyword evidence="4" id="KW-0111">Calcium/phospholipid-binding</keyword>
<proteinExistence type="inferred from homology"/>
<comment type="similarity">
    <text evidence="1 4">Belongs to the annexin family.</text>
</comment>
<dbReference type="InterPro" id="IPR037104">
    <property type="entry name" value="Annexin_sf"/>
</dbReference>